<organism evidence="1 2">
    <name type="scientific">Paenibacillus flagellatus</name>
    <dbReference type="NCBI Taxonomy" id="2211139"/>
    <lineage>
        <taxon>Bacteria</taxon>
        <taxon>Bacillati</taxon>
        <taxon>Bacillota</taxon>
        <taxon>Bacilli</taxon>
        <taxon>Bacillales</taxon>
        <taxon>Paenibacillaceae</taxon>
        <taxon>Paenibacillus</taxon>
    </lineage>
</organism>
<reference evidence="1 2" key="1">
    <citation type="submission" date="2018-05" db="EMBL/GenBank/DDBJ databases">
        <title>Paenibacillus flagellatus sp. nov., isolated from selenium mineral soil.</title>
        <authorList>
            <person name="Dai X."/>
        </authorList>
    </citation>
    <scope>NUCLEOTIDE SEQUENCE [LARGE SCALE GENOMIC DNA]</scope>
    <source>
        <strain evidence="1 2">DXL2</strain>
    </source>
</reference>
<gene>
    <name evidence="1" type="ORF">DLM86_27220</name>
</gene>
<dbReference type="AlphaFoldDB" id="A0A2V5JWH2"/>
<comment type="caution">
    <text evidence="1">The sequence shown here is derived from an EMBL/GenBank/DDBJ whole genome shotgun (WGS) entry which is preliminary data.</text>
</comment>
<proteinExistence type="predicted"/>
<dbReference type="Proteomes" id="UP000247476">
    <property type="component" value="Unassembled WGS sequence"/>
</dbReference>
<dbReference type="EMBL" id="QJVJ01000015">
    <property type="protein sequence ID" value="PYI51058.1"/>
    <property type="molecule type" value="Genomic_DNA"/>
</dbReference>
<protein>
    <submittedName>
        <fullName evidence="1">Uncharacterized protein</fullName>
    </submittedName>
</protein>
<name>A0A2V5JWH2_9BACL</name>
<evidence type="ECO:0000313" key="2">
    <source>
        <dbReference type="Proteomes" id="UP000247476"/>
    </source>
</evidence>
<accession>A0A2V5JWH2</accession>
<keyword evidence="2" id="KW-1185">Reference proteome</keyword>
<dbReference type="RefSeq" id="WP_110843213.1">
    <property type="nucleotide sequence ID" value="NZ_QJVJ01000015.1"/>
</dbReference>
<evidence type="ECO:0000313" key="1">
    <source>
        <dbReference type="EMBL" id="PYI51058.1"/>
    </source>
</evidence>
<sequence length="73" mass="8384">MYAVFYRSRRLTRPGPLTLAQIDLLRLKDVLLNLEIRECRGGVPTPPGERTRIERTYVERTNVVPFPAGPEFA</sequence>